<feature type="domain" description="3-hydroxyacyl-CoA dehydrogenase C-terminal" evidence="3">
    <location>
        <begin position="421"/>
        <end position="505"/>
    </location>
</feature>
<dbReference type="Proteomes" id="UP000648984">
    <property type="component" value="Unassembled WGS sequence"/>
</dbReference>
<evidence type="ECO:0000313" key="6">
    <source>
        <dbReference type="EMBL" id="NMG77588.1"/>
    </source>
</evidence>
<evidence type="ECO:0000256" key="1">
    <source>
        <dbReference type="ARBA" id="ARBA00009463"/>
    </source>
</evidence>
<protein>
    <submittedName>
        <fullName evidence="6">3-hydroxyacyl-CoA dehydrogenase PaaC</fullName>
    </submittedName>
</protein>
<evidence type="ECO:0000259" key="3">
    <source>
        <dbReference type="Pfam" id="PF00725"/>
    </source>
</evidence>
<dbReference type="SUPFAM" id="SSF51735">
    <property type="entry name" value="NAD(P)-binding Rossmann-fold domains"/>
    <property type="match status" value="1"/>
</dbReference>
<feature type="domain" description="3-hydroxyacyl-CoA dehydrogenase NAD binding" evidence="4">
    <location>
        <begin position="10"/>
        <end position="185"/>
    </location>
</feature>
<dbReference type="InterPro" id="IPR011967">
    <property type="entry name" value="3-OHacyl-CoA_DH_PaaH"/>
</dbReference>
<feature type="domain" description="3-hydroxyacyl-CoA dehydrogenase C-terminal" evidence="3">
    <location>
        <begin position="190"/>
        <end position="287"/>
    </location>
</feature>
<dbReference type="Pfam" id="PF02737">
    <property type="entry name" value="3HCDH_N"/>
    <property type="match status" value="1"/>
</dbReference>
<feature type="domain" description="3-hydroxybutyryl-CoA dehydrogenase reduced Rossmann-fold" evidence="5">
    <location>
        <begin position="351"/>
        <end position="419"/>
    </location>
</feature>
<dbReference type="EMBL" id="WTVQ01000073">
    <property type="protein sequence ID" value="NMG77588.1"/>
    <property type="molecule type" value="Genomic_DNA"/>
</dbReference>
<evidence type="ECO:0000256" key="2">
    <source>
        <dbReference type="ARBA" id="ARBA00023002"/>
    </source>
</evidence>
<dbReference type="InterPro" id="IPR006176">
    <property type="entry name" value="3-OHacyl-CoA_DH_NAD-bd"/>
</dbReference>
<accession>A0ABX1QGL7</accession>
<organism evidence="6 7">
    <name type="scientific">Aromatoleum diolicum</name>
    <dbReference type="NCBI Taxonomy" id="75796"/>
    <lineage>
        <taxon>Bacteria</taxon>
        <taxon>Pseudomonadati</taxon>
        <taxon>Pseudomonadota</taxon>
        <taxon>Betaproteobacteria</taxon>
        <taxon>Rhodocyclales</taxon>
        <taxon>Rhodocyclaceae</taxon>
        <taxon>Aromatoleum</taxon>
    </lineage>
</organism>
<dbReference type="Pfam" id="PF18321">
    <property type="entry name" value="3HCDH_RFF"/>
    <property type="match status" value="1"/>
</dbReference>
<dbReference type="NCBIfam" id="TIGR02279">
    <property type="entry name" value="PaaC-3OHAcCoADH"/>
    <property type="match status" value="1"/>
</dbReference>
<dbReference type="InterPro" id="IPR041040">
    <property type="entry name" value="3HCDH_RFF"/>
</dbReference>
<sequence>MKELGKDVRVLVIGAGAMGSGIAQIAARAGHTVYLYDGRAEAIVSGRAAIDKDLRFLVGKGRLAEAEAAATLARVLPVTTLGEARDAGLAIEAIVEDMEVKRQLFRELEALLGEQAIFASNTSSLSITAMAAGLARPGRLAGLHFFNPAPRMALVEVISGLSTERAVAECLHATARAWGKTPVHAASTPGFIVNRVARPYYAEALRVLAEHEAEPATLDAILREGCGFAMGPFELIDMIGHDVNFAVTKSVFEAYFCDRRYAPSQFQQELVAAGRLGRKTGRGIYEYGEMAVKAQPQDEPAQAGEARITMVGDLGAAAPLLARLEAAGIEVRRESGVPGRRGWMQIGSARVALTDGRTATRRAVEETCPNLVLFDLCLDYSTSTRIALTRADQCGQGALRVVAGTFQKAGFKVSVIDDVAGLIALRTVAMLANEAADAVLQGVATARDVDTAMRYGTNYPKGGPLAWADQLRATFIVEVLANLRDHYGEERYRVSPLLRRKAYNGEPMYD</sequence>
<dbReference type="Gene3D" id="1.10.1040.10">
    <property type="entry name" value="N-(1-d-carboxylethyl)-l-norvaline Dehydrogenase, domain 2"/>
    <property type="match status" value="2"/>
</dbReference>
<evidence type="ECO:0000259" key="4">
    <source>
        <dbReference type="Pfam" id="PF02737"/>
    </source>
</evidence>
<keyword evidence="7" id="KW-1185">Reference proteome</keyword>
<comment type="similarity">
    <text evidence="1">Belongs to the 3-hydroxyacyl-CoA dehydrogenase family.</text>
</comment>
<dbReference type="InterPro" id="IPR006180">
    <property type="entry name" value="3-OHacyl-CoA_DH_CS"/>
</dbReference>
<dbReference type="InterPro" id="IPR006108">
    <property type="entry name" value="3HC_DH_C"/>
</dbReference>
<dbReference type="SUPFAM" id="SSF48179">
    <property type="entry name" value="6-phosphogluconate dehydrogenase C-terminal domain-like"/>
    <property type="match status" value="2"/>
</dbReference>
<dbReference type="InterPro" id="IPR013328">
    <property type="entry name" value="6PGD_dom2"/>
</dbReference>
<dbReference type="Pfam" id="PF00725">
    <property type="entry name" value="3HCDH"/>
    <property type="match status" value="2"/>
</dbReference>
<comment type="caution">
    <text evidence="6">The sequence shown here is derived from an EMBL/GenBank/DDBJ whole genome shotgun (WGS) entry which is preliminary data.</text>
</comment>
<dbReference type="PROSITE" id="PS00067">
    <property type="entry name" value="3HCDH"/>
    <property type="match status" value="1"/>
</dbReference>
<dbReference type="PANTHER" id="PTHR48075:SF5">
    <property type="entry name" value="3-HYDROXYBUTYRYL-COA DEHYDROGENASE"/>
    <property type="match status" value="1"/>
</dbReference>
<dbReference type="InterPro" id="IPR008927">
    <property type="entry name" value="6-PGluconate_DH-like_C_sf"/>
</dbReference>
<evidence type="ECO:0000313" key="7">
    <source>
        <dbReference type="Proteomes" id="UP000648984"/>
    </source>
</evidence>
<name>A0ABX1QGL7_9RHOO</name>
<gene>
    <name evidence="6" type="primary">paaC</name>
    <name evidence="6" type="ORF">GPA25_22815</name>
</gene>
<proteinExistence type="inferred from homology"/>
<dbReference type="PANTHER" id="PTHR48075">
    <property type="entry name" value="3-HYDROXYACYL-COA DEHYDROGENASE FAMILY PROTEIN"/>
    <property type="match status" value="1"/>
</dbReference>
<dbReference type="Gene3D" id="3.40.50.720">
    <property type="entry name" value="NAD(P)-binding Rossmann-like Domain"/>
    <property type="match status" value="1"/>
</dbReference>
<dbReference type="NCBIfam" id="NF006124">
    <property type="entry name" value="PRK08268.1"/>
    <property type="match status" value="1"/>
</dbReference>
<evidence type="ECO:0000259" key="5">
    <source>
        <dbReference type="Pfam" id="PF18321"/>
    </source>
</evidence>
<reference evidence="6 7" key="1">
    <citation type="submission" date="2019-12" db="EMBL/GenBank/DDBJ databases">
        <title>Comparative genomics gives insights into the taxonomy of the Azoarcus-Aromatoleum group and reveals separate origins of nif in the plant-associated Azoarcus and non-plant-associated Aromatoleum sub-groups.</title>
        <authorList>
            <person name="Lafos M."/>
            <person name="Maluk M."/>
            <person name="Batista M."/>
            <person name="Junghare M."/>
            <person name="Carmona M."/>
            <person name="Faoro H."/>
            <person name="Cruz L.M."/>
            <person name="Battistoni F."/>
            <person name="De Souza E."/>
            <person name="Pedrosa F."/>
            <person name="Chen W.-M."/>
            <person name="Poole P.S."/>
            <person name="Dixon R.A."/>
            <person name="James E.K."/>
        </authorList>
    </citation>
    <scope>NUCLEOTIDE SEQUENCE [LARGE SCALE GENOMIC DNA]</scope>
    <source>
        <strain evidence="6 7">22Lin</strain>
    </source>
</reference>
<dbReference type="RefSeq" id="WP_169262710.1">
    <property type="nucleotide sequence ID" value="NZ_WTVQ01000073.1"/>
</dbReference>
<keyword evidence="2" id="KW-0560">Oxidoreductase</keyword>
<dbReference type="InterPro" id="IPR036291">
    <property type="entry name" value="NAD(P)-bd_dom_sf"/>
</dbReference>